<protein>
    <submittedName>
        <fullName evidence="2">Uncharacterized protein</fullName>
    </submittedName>
</protein>
<gene>
    <name evidence="2" type="ORF">GOBAR_AA35058</name>
</gene>
<feature type="region of interest" description="Disordered" evidence="1">
    <location>
        <begin position="103"/>
        <end position="148"/>
    </location>
</feature>
<evidence type="ECO:0000256" key="1">
    <source>
        <dbReference type="SAM" id="MobiDB-lite"/>
    </source>
</evidence>
<reference evidence="2 3" key="1">
    <citation type="submission" date="2015-01" db="EMBL/GenBank/DDBJ databases">
        <title>Genome of allotetraploid Gossypium barbadense reveals genomic plasticity and fiber elongation in cotton evolution.</title>
        <authorList>
            <person name="Chen X."/>
            <person name="Liu X."/>
            <person name="Zhao B."/>
            <person name="Zheng H."/>
            <person name="Hu Y."/>
            <person name="Lu G."/>
            <person name="Yang C."/>
            <person name="Chen J."/>
            <person name="Shan C."/>
            <person name="Zhang L."/>
            <person name="Zhou Y."/>
            <person name="Wang L."/>
            <person name="Guo W."/>
            <person name="Bai Y."/>
            <person name="Ruan J."/>
            <person name="Shangguan X."/>
            <person name="Mao Y."/>
            <person name="Jiang J."/>
            <person name="Zhu Y."/>
            <person name="Lei J."/>
            <person name="Kang H."/>
            <person name="Chen S."/>
            <person name="He X."/>
            <person name="Wang R."/>
            <person name="Wang Y."/>
            <person name="Chen J."/>
            <person name="Wang L."/>
            <person name="Yu S."/>
            <person name="Wang B."/>
            <person name="Wei J."/>
            <person name="Song S."/>
            <person name="Lu X."/>
            <person name="Gao Z."/>
            <person name="Gu W."/>
            <person name="Deng X."/>
            <person name="Ma D."/>
            <person name="Wang S."/>
            <person name="Liang W."/>
            <person name="Fang L."/>
            <person name="Cai C."/>
            <person name="Zhu X."/>
            <person name="Zhou B."/>
            <person name="Zhang Y."/>
            <person name="Chen Z."/>
            <person name="Xu S."/>
            <person name="Zhu R."/>
            <person name="Wang S."/>
            <person name="Zhang T."/>
            <person name="Zhao G."/>
        </authorList>
    </citation>
    <scope>NUCLEOTIDE SEQUENCE [LARGE SCALE GENOMIC DNA]</scope>
    <source>
        <strain evidence="3">cv. Xinhai21</strain>
        <tissue evidence="2">Leaf</tissue>
    </source>
</reference>
<feature type="compositionally biased region" description="Basic and acidic residues" evidence="1">
    <location>
        <begin position="125"/>
        <end position="144"/>
    </location>
</feature>
<accession>A0A2P5W3I6</accession>
<organism evidence="2 3">
    <name type="scientific">Gossypium barbadense</name>
    <name type="common">Sea Island cotton</name>
    <name type="synonym">Hibiscus barbadensis</name>
    <dbReference type="NCBI Taxonomy" id="3634"/>
    <lineage>
        <taxon>Eukaryota</taxon>
        <taxon>Viridiplantae</taxon>
        <taxon>Streptophyta</taxon>
        <taxon>Embryophyta</taxon>
        <taxon>Tracheophyta</taxon>
        <taxon>Spermatophyta</taxon>
        <taxon>Magnoliopsida</taxon>
        <taxon>eudicotyledons</taxon>
        <taxon>Gunneridae</taxon>
        <taxon>Pentapetalae</taxon>
        <taxon>rosids</taxon>
        <taxon>malvids</taxon>
        <taxon>Malvales</taxon>
        <taxon>Malvaceae</taxon>
        <taxon>Malvoideae</taxon>
        <taxon>Gossypium</taxon>
    </lineage>
</organism>
<evidence type="ECO:0000313" key="3">
    <source>
        <dbReference type="Proteomes" id="UP000239757"/>
    </source>
</evidence>
<proteinExistence type="predicted"/>
<name>A0A2P5W3I6_GOSBA</name>
<dbReference type="Proteomes" id="UP000239757">
    <property type="component" value="Unassembled WGS sequence"/>
</dbReference>
<dbReference type="EMBL" id="KZ669317">
    <property type="protein sequence ID" value="PPR85633.1"/>
    <property type="molecule type" value="Genomic_DNA"/>
</dbReference>
<sequence length="184" mass="20385">MTHGHVFDLAYFIALAIHHKIERHRKGVISIGLYVTRLAQYFNLLNTTAQASFLTLIAEQEDLEDITDDVPPPHEDPPSQTPPIHCPVHAAISIFDISEGADNRHSGSHRALPESHNSAPHITRAHIESREFSRTHKTTSEHSSHTSSSSACAQLAFLPHTPALRFCNTISSIKLCWGMPDESS</sequence>
<evidence type="ECO:0000313" key="2">
    <source>
        <dbReference type="EMBL" id="PPR85633.1"/>
    </source>
</evidence>
<dbReference type="AlphaFoldDB" id="A0A2P5W3I6"/>